<comment type="function">
    <text evidence="2 12">This enzyme scavenges exogenous and endogenous cytidine and 2'-deoxycytidine for UMP synthesis.</text>
</comment>
<dbReference type="GO" id="GO:0055086">
    <property type="term" value="P:nucleobase-containing small molecule metabolic process"/>
    <property type="evidence" value="ECO:0007669"/>
    <property type="project" value="UniProtKB-ARBA"/>
</dbReference>
<dbReference type="GO" id="GO:0005829">
    <property type="term" value="C:cytosol"/>
    <property type="evidence" value="ECO:0007669"/>
    <property type="project" value="TreeGrafter"/>
</dbReference>
<evidence type="ECO:0000256" key="12">
    <source>
        <dbReference type="RuleBase" id="RU364006"/>
    </source>
</evidence>
<dbReference type="RefSeq" id="XP_030751316.1">
    <property type="nucleotide sequence ID" value="XM_030895456.1"/>
</dbReference>
<evidence type="ECO:0000256" key="7">
    <source>
        <dbReference type="ARBA" id="ARBA00022833"/>
    </source>
</evidence>
<dbReference type="InterPro" id="IPR006262">
    <property type="entry name" value="Cyt_deam_tetra"/>
</dbReference>
<dbReference type="Gene3D" id="3.40.140.10">
    <property type="entry name" value="Cytidine Deaminase, domain 2"/>
    <property type="match status" value="1"/>
</dbReference>
<dbReference type="FunCoup" id="A0A6J2XJP7">
    <property type="interactions" value="133"/>
</dbReference>
<dbReference type="InterPro" id="IPR002125">
    <property type="entry name" value="CMP_dCMP_dom"/>
</dbReference>
<dbReference type="NCBIfam" id="NF004064">
    <property type="entry name" value="PRK05578.1"/>
    <property type="match status" value="1"/>
</dbReference>
<evidence type="ECO:0000256" key="5">
    <source>
        <dbReference type="ARBA" id="ARBA00022723"/>
    </source>
</evidence>
<dbReference type="GO" id="GO:0008270">
    <property type="term" value="F:zinc ion binding"/>
    <property type="evidence" value="ECO:0007669"/>
    <property type="project" value="UniProtKB-UniRule"/>
</dbReference>
<name>A0A6J2XJP7_SITOR</name>
<dbReference type="CDD" id="cd01283">
    <property type="entry name" value="cytidine_deaminase"/>
    <property type="match status" value="1"/>
</dbReference>
<gene>
    <name evidence="15" type="primary">LOC115878841</name>
</gene>
<accession>A0A6J2XJP7</accession>
<evidence type="ECO:0000313" key="14">
    <source>
        <dbReference type="Proteomes" id="UP000504635"/>
    </source>
</evidence>
<evidence type="ECO:0000256" key="1">
    <source>
        <dbReference type="ARBA" id="ARBA00001947"/>
    </source>
</evidence>
<evidence type="ECO:0000256" key="6">
    <source>
        <dbReference type="ARBA" id="ARBA00022801"/>
    </source>
</evidence>
<organism evidence="14 15">
    <name type="scientific">Sitophilus oryzae</name>
    <name type="common">Rice weevil</name>
    <name type="synonym">Curculio oryzae</name>
    <dbReference type="NCBI Taxonomy" id="7048"/>
    <lineage>
        <taxon>Eukaryota</taxon>
        <taxon>Metazoa</taxon>
        <taxon>Ecdysozoa</taxon>
        <taxon>Arthropoda</taxon>
        <taxon>Hexapoda</taxon>
        <taxon>Insecta</taxon>
        <taxon>Pterygota</taxon>
        <taxon>Neoptera</taxon>
        <taxon>Endopterygota</taxon>
        <taxon>Coleoptera</taxon>
        <taxon>Polyphaga</taxon>
        <taxon>Cucujiformia</taxon>
        <taxon>Curculionidae</taxon>
        <taxon>Dryophthorinae</taxon>
        <taxon>Sitophilus</taxon>
    </lineage>
</organism>
<dbReference type="GeneID" id="115878841"/>
<dbReference type="PANTHER" id="PTHR11644">
    <property type="entry name" value="CYTIDINE DEAMINASE"/>
    <property type="match status" value="1"/>
</dbReference>
<comment type="catalytic activity">
    <reaction evidence="9 12">
        <text>cytidine + H2O + H(+) = uridine + NH4(+)</text>
        <dbReference type="Rhea" id="RHEA:16069"/>
        <dbReference type="ChEBI" id="CHEBI:15377"/>
        <dbReference type="ChEBI" id="CHEBI:15378"/>
        <dbReference type="ChEBI" id="CHEBI:16704"/>
        <dbReference type="ChEBI" id="CHEBI:17562"/>
        <dbReference type="ChEBI" id="CHEBI:28938"/>
        <dbReference type="EC" id="3.5.4.5"/>
    </reaction>
</comment>
<feature type="domain" description="CMP/dCMP-type deaminase" evidence="13">
    <location>
        <begin position="20"/>
        <end position="147"/>
    </location>
</feature>
<dbReference type="EC" id="3.5.4.5" evidence="4 12"/>
<dbReference type="GO" id="GO:0004126">
    <property type="term" value="F:cytidine deaminase activity"/>
    <property type="evidence" value="ECO:0007669"/>
    <property type="project" value="UniProtKB-UniRule"/>
</dbReference>
<evidence type="ECO:0000313" key="15">
    <source>
        <dbReference type="RefSeq" id="XP_030751316.1"/>
    </source>
</evidence>
<keyword evidence="14" id="KW-1185">Reference proteome</keyword>
<dbReference type="Pfam" id="PF00383">
    <property type="entry name" value="dCMP_cyt_deam_1"/>
    <property type="match status" value="1"/>
</dbReference>
<evidence type="ECO:0000256" key="9">
    <source>
        <dbReference type="ARBA" id="ARBA00049558"/>
    </source>
</evidence>
<dbReference type="FunFam" id="3.40.140.10:FF:000008">
    <property type="entry name" value="Cytidine deaminase"/>
    <property type="match status" value="1"/>
</dbReference>
<evidence type="ECO:0000256" key="8">
    <source>
        <dbReference type="ARBA" id="ARBA00032005"/>
    </source>
</evidence>
<evidence type="ECO:0000259" key="13">
    <source>
        <dbReference type="PROSITE" id="PS51747"/>
    </source>
</evidence>
<dbReference type="OrthoDB" id="414540at2759"/>
<dbReference type="InterPro" id="IPR050202">
    <property type="entry name" value="Cyt/Deoxycyt_deaminase"/>
</dbReference>
<evidence type="ECO:0000256" key="10">
    <source>
        <dbReference type="PIRSR" id="PIRSR606262-1"/>
    </source>
</evidence>
<dbReference type="NCBIfam" id="TIGR01354">
    <property type="entry name" value="cyt_deam_tetra"/>
    <property type="match status" value="1"/>
</dbReference>
<evidence type="ECO:0000256" key="2">
    <source>
        <dbReference type="ARBA" id="ARBA00003949"/>
    </source>
</evidence>
<proteinExistence type="inferred from homology"/>
<evidence type="ECO:0000256" key="4">
    <source>
        <dbReference type="ARBA" id="ARBA00012783"/>
    </source>
</evidence>
<comment type="catalytic activity">
    <reaction evidence="12">
        <text>2'-deoxycytidine + H2O + H(+) = 2'-deoxyuridine + NH4(+)</text>
        <dbReference type="Rhea" id="RHEA:13433"/>
        <dbReference type="ChEBI" id="CHEBI:15377"/>
        <dbReference type="ChEBI" id="CHEBI:15378"/>
        <dbReference type="ChEBI" id="CHEBI:15698"/>
        <dbReference type="ChEBI" id="CHEBI:16450"/>
        <dbReference type="ChEBI" id="CHEBI:28938"/>
        <dbReference type="EC" id="3.5.4.5"/>
    </reaction>
</comment>
<comment type="similarity">
    <text evidence="3 12">Belongs to the cytidine and deoxycytidylate deaminase family.</text>
</comment>
<feature type="binding site" evidence="11">
    <location>
        <position position="72"/>
    </location>
    <ligand>
        <name>Zn(2+)</name>
        <dbReference type="ChEBI" id="CHEBI:29105"/>
        <note>catalytic</note>
    </ligand>
</feature>
<reference evidence="15" key="1">
    <citation type="submission" date="2025-08" db="UniProtKB">
        <authorList>
            <consortium name="RefSeq"/>
        </authorList>
    </citation>
    <scope>IDENTIFICATION</scope>
    <source>
        <tissue evidence="15">Gonads</tissue>
    </source>
</reference>
<evidence type="ECO:0000256" key="3">
    <source>
        <dbReference type="ARBA" id="ARBA00006576"/>
    </source>
</evidence>
<feature type="binding site" evidence="11">
    <location>
        <position position="109"/>
    </location>
    <ligand>
        <name>Zn(2+)</name>
        <dbReference type="ChEBI" id="CHEBI:29105"/>
        <note>catalytic</note>
    </ligand>
</feature>
<dbReference type="PROSITE" id="PS51747">
    <property type="entry name" value="CYT_DCMP_DEAMINASES_2"/>
    <property type="match status" value="1"/>
</dbReference>
<keyword evidence="7 11" id="KW-0862">Zinc</keyword>
<dbReference type="KEGG" id="soy:115878841"/>
<dbReference type="InterPro" id="IPR016193">
    <property type="entry name" value="Cytidine_deaminase-like"/>
</dbReference>
<feature type="active site" description="Proton donor" evidence="10">
    <location>
        <position position="74"/>
    </location>
</feature>
<keyword evidence="5 11" id="KW-0479">Metal-binding</keyword>
<feature type="binding site" evidence="11">
    <location>
        <position position="106"/>
    </location>
    <ligand>
        <name>Zn(2+)</name>
        <dbReference type="ChEBI" id="CHEBI:29105"/>
        <note>catalytic</note>
    </ligand>
</feature>
<protein>
    <recommendedName>
        <fullName evidence="4 12">Cytidine deaminase</fullName>
        <ecNumber evidence="4 12">3.5.4.5</ecNumber>
    </recommendedName>
    <alternativeName>
        <fullName evidence="8 12">Cytidine aminohydrolase</fullName>
    </alternativeName>
</protein>
<dbReference type="GO" id="GO:0072527">
    <property type="term" value="P:pyrimidine-containing compound metabolic process"/>
    <property type="evidence" value="ECO:0007669"/>
    <property type="project" value="UniProtKB-ARBA"/>
</dbReference>
<comment type="cofactor">
    <cofactor evidence="1 11 12">
        <name>Zn(2+)</name>
        <dbReference type="ChEBI" id="CHEBI:29105"/>
    </cofactor>
</comment>
<keyword evidence="6 12" id="KW-0378">Hydrolase</keyword>
<dbReference type="InParanoid" id="A0A6J2XJP7"/>
<sequence>MSNCKRNLSPNIQNLKSLESKYQSIIKQATEARENAYCPYSNFKVGSAVLCADGSVTAGCNIENSAFPVGICAERCAYSKAISQGKRQFEAVAVVASQKDHFTMPCGACRQFMSEFGNVDVFISRPGHEDVLVTNLNEILPFQFQTTDKTFE</sequence>
<dbReference type="Proteomes" id="UP000504635">
    <property type="component" value="Unplaced"/>
</dbReference>
<dbReference type="SUPFAM" id="SSF53927">
    <property type="entry name" value="Cytidine deaminase-like"/>
    <property type="match status" value="1"/>
</dbReference>
<dbReference type="PANTHER" id="PTHR11644:SF2">
    <property type="entry name" value="CYTIDINE DEAMINASE"/>
    <property type="match status" value="1"/>
</dbReference>
<evidence type="ECO:0000256" key="11">
    <source>
        <dbReference type="PIRSR" id="PIRSR606262-3"/>
    </source>
</evidence>
<dbReference type="AlphaFoldDB" id="A0A6J2XJP7"/>